<evidence type="ECO:0000313" key="6">
    <source>
        <dbReference type="Proteomes" id="UP000636453"/>
    </source>
</evidence>
<dbReference type="PANTHER" id="PTHR28620">
    <property type="entry name" value="CENTROMERE PROTEIN V"/>
    <property type="match status" value="1"/>
</dbReference>
<evidence type="ECO:0000256" key="1">
    <source>
        <dbReference type="ARBA" id="ARBA00005495"/>
    </source>
</evidence>
<evidence type="ECO:0000256" key="3">
    <source>
        <dbReference type="ARBA" id="ARBA00022833"/>
    </source>
</evidence>
<organism evidence="5 6">
    <name type="scientific">Vulcaniibacterium thermophilum</name>
    <dbReference type="NCBI Taxonomy" id="1169913"/>
    <lineage>
        <taxon>Bacteria</taxon>
        <taxon>Pseudomonadati</taxon>
        <taxon>Pseudomonadota</taxon>
        <taxon>Gammaproteobacteria</taxon>
        <taxon>Lysobacterales</taxon>
        <taxon>Lysobacteraceae</taxon>
        <taxon>Vulcaniibacterium</taxon>
    </lineage>
</organism>
<protein>
    <submittedName>
        <fullName evidence="5">Aldehyde-activating protein</fullName>
    </submittedName>
</protein>
<dbReference type="InterPro" id="IPR052355">
    <property type="entry name" value="CENP-V-like"/>
</dbReference>
<dbReference type="EMBL" id="BNCF01000009">
    <property type="protein sequence ID" value="GHE36479.1"/>
    <property type="molecule type" value="Genomic_DNA"/>
</dbReference>
<reference evidence="5" key="1">
    <citation type="journal article" date="2014" name="Int. J. Syst. Evol. Microbiol.">
        <title>Complete genome sequence of Corynebacterium casei LMG S-19264T (=DSM 44701T), isolated from a smear-ripened cheese.</title>
        <authorList>
            <consortium name="US DOE Joint Genome Institute (JGI-PGF)"/>
            <person name="Walter F."/>
            <person name="Albersmeier A."/>
            <person name="Kalinowski J."/>
            <person name="Ruckert C."/>
        </authorList>
    </citation>
    <scope>NUCLEOTIDE SEQUENCE</scope>
    <source>
        <strain evidence="5">KCTC 32020</strain>
    </source>
</reference>
<dbReference type="Pfam" id="PF04828">
    <property type="entry name" value="GFA"/>
    <property type="match status" value="1"/>
</dbReference>
<proteinExistence type="inferred from homology"/>
<dbReference type="InterPro" id="IPR006913">
    <property type="entry name" value="CENP-V/GFA"/>
</dbReference>
<accession>A0A918Z539</accession>
<dbReference type="GO" id="GO:0046872">
    <property type="term" value="F:metal ion binding"/>
    <property type="evidence" value="ECO:0007669"/>
    <property type="project" value="UniProtKB-KW"/>
</dbReference>
<name>A0A918Z539_9GAMM</name>
<reference evidence="5" key="2">
    <citation type="submission" date="2020-09" db="EMBL/GenBank/DDBJ databases">
        <authorList>
            <person name="Sun Q."/>
            <person name="Kim S."/>
        </authorList>
    </citation>
    <scope>NUCLEOTIDE SEQUENCE</scope>
    <source>
        <strain evidence="5">KCTC 32020</strain>
    </source>
</reference>
<dbReference type="RefSeq" id="WP_146472371.1">
    <property type="nucleotide sequence ID" value="NZ_BNCF01000009.1"/>
</dbReference>
<comment type="similarity">
    <text evidence="1">Belongs to the Gfa family.</text>
</comment>
<keyword evidence="3" id="KW-0862">Zinc</keyword>
<dbReference type="Proteomes" id="UP000636453">
    <property type="component" value="Unassembled WGS sequence"/>
</dbReference>
<evidence type="ECO:0000256" key="2">
    <source>
        <dbReference type="ARBA" id="ARBA00022723"/>
    </source>
</evidence>
<dbReference type="PANTHER" id="PTHR28620:SF1">
    <property type="entry name" value="CENP-V_GFA DOMAIN-CONTAINING PROTEIN"/>
    <property type="match status" value="1"/>
</dbReference>
<dbReference type="SUPFAM" id="SSF51316">
    <property type="entry name" value="Mss4-like"/>
    <property type="match status" value="1"/>
</dbReference>
<evidence type="ECO:0000313" key="5">
    <source>
        <dbReference type="EMBL" id="GHE36479.1"/>
    </source>
</evidence>
<dbReference type="Gene3D" id="2.170.150.70">
    <property type="match status" value="1"/>
</dbReference>
<sequence>MAAHTRTGSCHCGRIRFEVDLDADAPTGKCNCSICSKLRHWGAAVKPDAFRLLSDEADLTDYQFGAHHVHWPFCRICGTHVFSRGEIPGFGAFVSVSVACLDDLTPEHKAALPVRFANGRDDDWGHPPAVTGHL</sequence>
<comment type="caution">
    <text evidence="5">The sequence shown here is derived from an EMBL/GenBank/DDBJ whole genome shotgun (WGS) entry which is preliminary data.</text>
</comment>
<dbReference type="InterPro" id="IPR011057">
    <property type="entry name" value="Mss4-like_sf"/>
</dbReference>
<feature type="domain" description="CENP-V/GFA" evidence="4">
    <location>
        <begin position="6"/>
        <end position="125"/>
    </location>
</feature>
<dbReference type="OrthoDB" id="9805575at2"/>
<dbReference type="PROSITE" id="PS51891">
    <property type="entry name" value="CENP_V_GFA"/>
    <property type="match status" value="1"/>
</dbReference>
<keyword evidence="6" id="KW-1185">Reference proteome</keyword>
<evidence type="ECO:0000259" key="4">
    <source>
        <dbReference type="PROSITE" id="PS51891"/>
    </source>
</evidence>
<keyword evidence="2" id="KW-0479">Metal-binding</keyword>
<gene>
    <name evidence="5" type="ORF">GCM10007167_18360</name>
</gene>
<dbReference type="GO" id="GO:0016846">
    <property type="term" value="F:carbon-sulfur lyase activity"/>
    <property type="evidence" value="ECO:0007669"/>
    <property type="project" value="InterPro"/>
</dbReference>
<dbReference type="AlphaFoldDB" id="A0A918Z539"/>